<evidence type="ECO:0000313" key="14">
    <source>
        <dbReference type="Proteomes" id="UP000233781"/>
    </source>
</evidence>
<evidence type="ECO:0000256" key="7">
    <source>
        <dbReference type="ARBA" id="ARBA00023002"/>
    </source>
</evidence>
<dbReference type="Pfam" id="PF01568">
    <property type="entry name" value="Molydop_binding"/>
    <property type="match status" value="1"/>
</dbReference>
<evidence type="ECO:0000313" key="13">
    <source>
        <dbReference type="EMBL" id="PKW27827.1"/>
    </source>
</evidence>
<feature type="domain" description="Molybdopterin oxidoreductase" evidence="11">
    <location>
        <begin position="134"/>
        <end position="501"/>
    </location>
</feature>
<dbReference type="CDD" id="cd02787">
    <property type="entry name" value="MopB_CT_ydeP"/>
    <property type="match status" value="1"/>
</dbReference>
<proteinExistence type="inferred from homology"/>
<dbReference type="GO" id="GO:0051539">
    <property type="term" value="F:4 iron, 4 sulfur cluster binding"/>
    <property type="evidence" value="ECO:0007669"/>
    <property type="project" value="UniProtKB-KW"/>
</dbReference>
<keyword evidence="6" id="KW-0479">Metal-binding</keyword>
<keyword evidence="4" id="KW-0004">4Fe-4S</keyword>
<dbReference type="OrthoDB" id="9759518at2"/>
<dbReference type="Proteomes" id="UP000233781">
    <property type="component" value="Unassembled WGS sequence"/>
</dbReference>
<keyword evidence="9" id="KW-0411">Iron-sulfur</keyword>
<dbReference type="CDD" id="cd02767">
    <property type="entry name" value="MopB_ydeP"/>
    <property type="match status" value="1"/>
</dbReference>
<evidence type="ECO:0000256" key="1">
    <source>
        <dbReference type="ARBA" id="ARBA00001942"/>
    </source>
</evidence>
<evidence type="ECO:0000256" key="2">
    <source>
        <dbReference type="ARBA" id="ARBA00001966"/>
    </source>
</evidence>
<dbReference type="InterPro" id="IPR009010">
    <property type="entry name" value="Asp_de-COase-like_dom_sf"/>
</dbReference>
<evidence type="ECO:0000259" key="11">
    <source>
        <dbReference type="Pfam" id="PF00384"/>
    </source>
</evidence>
<evidence type="ECO:0000256" key="3">
    <source>
        <dbReference type="ARBA" id="ARBA00010312"/>
    </source>
</evidence>
<comment type="caution">
    <text evidence="13">The sequence shown here is derived from an EMBL/GenBank/DDBJ whole genome shotgun (WGS) entry which is preliminary data.</text>
</comment>
<dbReference type="InterPro" id="IPR006657">
    <property type="entry name" value="MoPterin_dinucl-bd_dom"/>
</dbReference>
<evidence type="ECO:0000256" key="10">
    <source>
        <dbReference type="SAM" id="MobiDB-lite"/>
    </source>
</evidence>
<dbReference type="SUPFAM" id="SSF50692">
    <property type="entry name" value="ADC-like"/>
    <property type="match status" value="1"/>
</dbReference>
<dbReference type="SUPFAM" id="SSF53706">
    <property type="entry name" value="Formate dehydrogenase/DMSO reductase, domains 1-3"/>
    <property type="match status" value="1"/>
</dbReference>
<comment type="cofactor">
    <cofactor evidence="1">
        <name>Mo-bis(molybdopterin guanine dinucleotide)</name>
        <dbReference type="ChEBI" id="CHEBI:60539"/>
    </cofactor>
</comment>
<dbReference type="Gene3D" id="3.40.228.10">
    <property type="entry name" value="Dimethylsulfoxide Reductase, domain 2"/>
    <property type="match status" value="1"/>
</dbReference>
<dbReference type="InterPro" id="IPR041953">
    <property type="entry name" value="YdeP_MopB"/>
</dbReference>
<dbReference type="EMBL" id="PJNE01000001">
    <property type="protein sequence ID" value="PKW27827.1"/>
    <property type="molecule type" value="Genomic_DNA"/>
</dbReference>
<organism evidence="13 14">
    <name type="scientific">Phycicoccus duodecadis</name>
    <dbReference type="NCBI Taxonomy" id="173053"/>
    <lineage>
        <taxon>Bacteria</taxon>
        <taxon>Bacillati</taxon>
        <taxon>Actinomycetota</taxon>
        <taxon>Actinomycetes</taxon>
        <taxon>Micrococcales</taxon>
        <taxon>Intrasporangiaceae</taxon>
        <taxon>Phycicoccus</taxon>
    </lineage>
</organism>
<dbReference type="InterPro" id="IPR006656">
    <property type="entry name" value="Mopterin_OxRdtase"/>
</dbReference>
<feature type="compositionally biased region" description="Basic and acidic residues" evidence="10">
    <location>
        <begin position="792"/>
        <end position="805"/>
    </location>
</feature>
<accession>A0A2N3YLT6</accession>
<dbReference type="PANTHER" id="PTHR43105:SF4">
    <property type="entry name" value="PROTEIN YDEP"/>
    <property type="match status" value="1"/>
</dbReference>
<dbReference type="RefSeq" id="WP_101396194.1">
    <property type="nucleotide sequence ID" value="NZ_PJNE01000001.1"/>
</dbReference>
<comment type="cofactor">
    <cofactor evidence="2">
        <name>[4Fe-4S] cluster</name>
        <dbReference type="ChEBI" id="CHEBI:49883"/>
    </cofactor>
</comment>
<dbReference type="Pfam" id="PF00384">
    <property type="entry name" value="Molybdopterin"/>
    <property type="match status" value="1"/>
</dbReference>
<evidence type="ECO:0000259" key="12">
    <source>
        <dbReference type="Pfam" id="PF01568"/>
    </source>
</evidence>
<keyword evidence="14" id="KW-1185">Reference proteome</keyword>
<dbReference type="AlphaFoldDB" id="A0A2N3YLT6"/>
<keyword evidence="5" id="KW-0500">Molybdenum</keyword>
<evidence type="ECO:0000256" key="9">
    <source>
        <dbReference type="ARBA" id="ARBA00023014"/>
    </source>
</evidence>
<name>A0A2N3YLT6_9MICO</name>
<dbReference type="PANTHER" id="PTHR43105">
    <property type="entry name" value="RESPIRATORY NITRATE REDUCTASE"/>
    <property type="match status" value="1"/>
</dbReference>
<sequence>MPENNRVTRMLEPWRGAPEADVDPTDVDVHHRRKAAAGLEAVAVSMNRGIGQMGPLRTLNTLRRLNQTEGFDCMGCAWPDPDPEHRSFAEFCENGAKAVAEEATKQRADPAFFAQHSVAELATWSDFQLGRAGRITEPMLLREGGTHYEPVSWDEAFAVVADALRGLDNPDEAVFYTSGRASNEAAFVYQLFVRAYGTNNLPDCSNMCHESTSVALAESIGIGKGSVSLQDIHEAELIIIAGQNPGTNHPRMLSALEKCVQGGGRIVAVNPLPETGLIKFDNPQKVKGLVGLGTDLATEFLPIRLGGDLALFQALGALLIERGAVDHDFVDGHTTGYESYRAHVADLDWDEVLKATGLPRAQIENLADMLAASNKTVFCWAMGVTQQKHAVAAIKEITNVALLQGNIGKPGAGLCPVRGHSNVQGDRTMGVWEKLPAHFSDALRQEFGFDPPTERGHDVVNTIRAMQEGKVKVLVGLGGNFASATPDTDAVFEALRSVDLGVQISTKPNRTHVIPGKQMLILPCLGRTEKDITEAGWQGLTVEDSMSDVHLSVGRNEPAGPMLHGEPWIIAKMAEAAIGDRPESASIDWAAMAQDYRAIRRHIANVVPGCDAYEEKVSRPGGFTLPHPPRDGRIFETPSGKAEIAVNPIAVLEAPEGHLLLQTLRSHDQFNTTIYGHDDRYRGLAGGRQVVMVHPDDIRELGLTDGELYDVVSVWTDGSERVVHGYRVVSYPTSRGCAAAYYPECNVLVPLDHTAEGSNCPVSKAVVVRFAPHGSCDAHSGSEPSRVSSGSDRSHRSEVEPHHLS</sequence>
<dbReference type="GO" id="GO:0043546">
    <property type="term" value="F:molybdopterin cofactor binding"/>
    <property type="evidence" value="ECO:0007669"/>
    <property type="project" value="InterPro"/>
</dbReference>
<dbReference type="InterPro" id="IPR010046">
    <property type="entry name" value="Mopterin_OxRdtse_a_bac"/>
</dbReference>
<dbReference type="GO" id="GO:0016020">
    <property type="term" value="C:membrane"/>
    <property type="evidence" value="ECO:0007669"/>
    <property type="project" value="TreeGrafter"/>
</dbReference>
<dbReference type="InterPro" id="IPR050123">
    <property type="entry name" value="Prok_molybdopt-oxidoreductase"/>
</dbReference>
<evidence type="ECO:0000256" key="6">
    <source>
        <dbReference type="ARBA" id="ARBA00022723"/>
    </source>
</evidence>
<evidence type="ECO:0000256" key="8">
    <source>
        <dbReference type="ARBA" id="ARBA00023004"/>
    </source>
</evidence>
<comment type="similarity">
    <text evidence="3">Belongs to the prokaryotic molybdopterin-containing oxidoreductase family.</text>
</comment>
<feature type="region of interest" description="Disordered" evidence="10">
    <location>
        <begin position="775"/>
        <end position="805"/>
    </location>
</feature>
<dbReference type="PIRSF" id="PIRSF000144">
    <property type="entry name" value="CbbBc"/>
    <property type="match status" value="1"/>
</dbReference>
<evidence type="ECO:0000256" key="4">
    <source>
        <dbReference type="ARBA" id="ARBA00022485"/>
    </source>
</evidence>
<feature type="compositionally biased region" description="Low complexity" evidence="10">
    <location>
        <begin position="779"/>
        <end position="791"/>
    </location>
</feature>
<dbReference type="GO" id="GO:0030151">
    <property type="term" value="F:molybdenum ion binding"/>
    <property type="evidence" value="ECO:0007669"/>
    <property type="project" value="InterPro"/>
</dbReference>
<protein>
    <submittedName>
        <fullName evidence="13">Formate dehydrogenase major subunit</fullName>
    </submittedName>
</protein>
<dbReference type="InterPro" id="IPR037951">
    <property type="entry name" value="MopB_CT_YdeP"/>
</dbReference>
<gene>
    <name evidence="13" type="ORF">ATL31_2678</name>
</gene>
<dbReference type="GO" id="GO:0008863">
    <property type="term" value="F:formate dehydrogenase (NAD+) activity"/>
    <property type="evidence" value="ECO:0007669"/>
    <property type="project" value="InterPro"/>
</dbReference>
<dbReference type="NCBIfam" id="TIGR01701">
    <property type="entry name" value="Fdhalpha-like"/>
    <property type="match status" value="1"/>
</dbReference>
<evidence type="ECO:0000256" key="5">
    <source>
        <dbReference type="ARBA" id="ARBA00022505"/>
    </source>
</evidence>
<keyword evidence="7" id="KW-0560">Oxidoreductase</keyword>
<reference evidence="13 14" key="1">
    <citation type="submission" date="2017-12" db="EMBL/GenBank/DDBJ databases">
        <title>Sequencing the genomes of 1000 Actinobacteria strains.</title>
        <authorList>
            <person name="Klenk H.-P."/>
        </authorList>
    </citation>
    <scope>NUCLEOTIDE SEQUENCE [LARGE SCALE GENOMIC DNA]</scope>
    <source>
        <strain evidence="13 14">DSM 12806</strain>
    </source>
</reference>
<dbReference type="Gene3D" id="3.40.50.740">
    <property type="match status" value="1"/>
</dbReference>
<keyword evidence="8" id="KW-0408">Iron</keyword>
<feature type="domain" description="Molybdopterin dinucleotide-binding" evidence="12">
    <location>
        <begin position="659"/>
        <end position="764"/>
    </location>
</feature>